<dbReference type="InterPro" id="IPR046700">
    <property type="entry name" value="DUF6570"/>
</dbReference>
<dbReference type="HOGENOM" id="CLU_090397_2_0_1"/>
<keyword evidence="3" id="KW-1185">Reference proteome</keyword>
<dbReference type="STRING" id="686832.A0A0C2XND7"/>
<reference evidence="2 3" key="1">
    <citation type="submission" date="2014-04" db="EMBL/GenBank/DDBJ databases">
        <authorList>
            <consortium name="DOE Joint Genome Institute"/>
            <person name="Kuo A."/>
            <person name="Gay G."/>
            <person name="Dore J."/>
            <person name="Kohler A."/>
            <person name="Nagy L.G."/>
            <person name="Floudas D."/>
            <person name="Copeland A."/>
            <person name="Barry K.W."/>
            <person name="Cichocki N."/>
            <person name="Veneault-Fourrey C."/>
            <person name="LaButti K."/>
            <person name="Lindquist E.A."/>
            <person name="Lipzen A."/>
            <person name="Lundell T."/>
            <person name="Morin E."/>
            <person name="Murat C."/>
            <person name="Sun H."/>
            <person name="Tunlid A."/>
            <person name="Henrissat B."/>
            <person name="Grigoriev I.V."/>
            <person name="Hibbett D.S."/>
            <person name="Martin F."/>
            <person name="Nordberg H.P."/>
            <person name="Cantor M.N."/>
            <person name="Hua S.X."/>
        </authorList>
    </citation>
    <scope>NUCLEOTIDE SEQUENCE [LARGE SCALE GENOMIC DNA]</scope>
    <source>
        <strain evidence="3">h7</strain>
    </source>
</reference>
<dbReference type="Proteomes" id="UP000053424">
    <property type="component" value="Unassembled WGS sequence"/>
</dbReference>
<evidence type="ECO:0000313" key="3">
    <source>
        <dbReference type="Proteomes" id="UP000053424"/>
    </source>
</evidence>
<evidence type="ECO:0000259" key="1">
    <source>
        <dbReference type="Pfam" id="PF20209"/>
    </source>
</evidence>
<dbReference type="EMBL" id="KN831787">
    <property type="protein sequence ID" value="KIM39168.1"/>
    <property type="molecule type" value="Genomic_DNA"/>
</dbReference>
<organism evidence="2 3">
    <name type="scientific">Hebeloma cylindrosporum</name>
    <dbReference type="NCBI Taxonomy" id="76867"/>
    <lineage>
        <taxon>Eukaryota</taxon>
        <taxon>Fungi</taxon>
        <taxon>Dikarya</taxon>
        <taxon>Basidiomycota</taxon>
        <taxon>Agaricomycotina</taxon>
        <taxon>Agaricomycetes</taxon>
        <taxon>Agaricomycetidae</taxon>
        <taxon>Agaricales</taxon>
        <taxon>Agaricineae</taxon>
        <taxon>Hymenogastraceae</taxon>
        <taxon>Hebeloma</taxon>
    </lineage>
</organism>
<proteinExistence type="predicted"/>
<feature type="non-terminal residue" evidence="2">
    <location>
        <position position="183"/>
    </location>
</feature>
<evidence type="ECO:0000313" key="2">
    <source>
        <dbReference type="EMBL" id="KIM39168.1"/>
    </source>
</evidence>
<feature type="domain" description="DUF6570" evidence="1">
    <location>
        <begin position="29"/>
        <end position="164"/>
    </location>
</feature>
<reference evidence="3" key="2">
    <citation type="submission" date="2015-01" db="EMBL/GenBank/DDBJ databases">
        <title>Evolutionary Origins and Diversification of the Mycorrhizal Mutualists.</title>
        <authorList>
            <consortium name="DOE Joint Genome Institute"/>
            <consortium name="Mycorrhizal Genomics Consortium"/>
            <person name="Kohler A."/>
            <person name="Kuo A."/>
            <person name="Nagy L.G."/>
            <person name="Floudas D."/>
            <person name="Copeland A."/>
            <person name="Barry K.W."/>
            <person name="Cichocki N."/>
            <person name="Veneault-Fourrey C."/>
            <person name="LaButti K."/>
            <person name="Lindquist E.A."/>
            <person name="Lipzen A."/>
            <person name="Lundell T."/>
            <person name="Morin E."/>
            <person name="Murat C."/>
            <person name="Riley R."/>
            <person name="Ohm R."/>
            <person name="Sun H."/>
            <person name="Tunlid A."/>
            <person name="Henrissat B."/>
            <person name="Grigoriev I.V."/>
            <person name="Hibbett D.S."/>
            <person name="Martin F."/>
        </authorList>
    </citation>
    <scope>NUCLEOTIDE SEQUENCE [LARGE SCALE GENOMIC DNA]</scope>
    <source>
        <strain evidence="3">h7</strain>
    </source>
</reference>
<gene>
    <name evidence="2" type="ORF">M413DRAFT_75250</name>
</gene>
<accession>A0A0C2XND7</accession>
<dbReference type="Pfam" id="PF20209">
    <property type="entry name" value="DUF6570"/>
    <property type="match status" value="1"/>
</dbReference>
<protein>
    <recommendedName>
        <fullName evidence="1">DUF6570 domain-containing protein</fullName>
    </recommendedName>
</protein>
<sequence>MLDREGISECNASHAKLNICSECYTYLMRKKMPRLALANNLYRGVLPDEFQNLTWVEEMVCSIYRNTAHITCLYGSSDPSQPTVLHGNTCAHEINVTSTASVLPHTPADINGMLSIVFVGAGKLSTDSLHKMFRVHRKKVQDFLCWLKAHNQLYSNIPVDWQVLDLYANDGSLPGVQDRIIQD</sequence>
<dbReference type="AlphaFoldDB" id="A0A0C2XND7"/>
<name>A0A0C2XND7_HEBCY</name>
<dbReference type="OrthoDB" id="3257061at2759"/>